<reference evidence="6 7" key="1">
    <citation type="submission" date="2019-03" db="EMBL/GenBank/DDBJ databases">
        <title>This is whole genome sequence of Paenibacillus sp MS74 strain.</title>
        <authorList>
            <person name="Trinh H.N."/>
        </authorList>
    </citation>
    <scope>NUCLEOTIDE SEQUENCE [LARGE SCALE GENOMIC DNA]</scope>
    <source>
        <strain evidence="6 7">MS74</strain>
    </source>
</reference>
<name>A0A4R5KQV4_9BACL</name>
<keyword evidence="3 6" id="KW-0418">Kinase</keyword>
<evidence type="ECO:0000256" key="1">
    <source>
        <dbReference type="ARBA" id="ARBA00009156"/>
    </source>
</evidence>
<organism evidence="6 7">
    <name type="scientific">Paenibacillus piri</name>
    <dbReference type="NCBI Taxonomy" id="2547395"/>
    <lineage>
        <taxon>Bacteria</taxon>
        <taxon>Bacillati</taxon>
        <taxon>Bacillota</taxon>
        <taxon>Bacilli</taxon>
        <taxon>Bacillales</taxon>
        <taxon>Paenibacillaceae</taxon>
        <taxon>Paenibacillus</taxon>
    </lineage>
</organism>
<proteinExistence type="inferred from homology"/>
<evidence type="ECO:0000313" key="6">
    <source>
        <dbReference type="EMBL" id="TDF97966.1"/>
    </source>
</evidence>
<dbReference type="EMBL" id="SMRT01000004">
    <property type="protein sequence ID" value="TDF97966.1"/>
    <property type="molecule type" value="Genomic_DNA"/>
</dbReference>
<dbReference type="Pfam" id="PF00370">
    <property type="entry name" value="FGGY_N"/>
    <property type="match status" value="1"/>
</dbReference>
<dbReference type="Pfam" id="PF02782">
    <property type="entry name" value="FGGY_C"/>
    <property type="match status" value="1"/>
</dbReference>
<dbReference type="GO" id="GO:0016301">
    <property type="term" value="F:kinase activity"/>
    <property type="evidence" value="ECO:0007669"/>
    <property type="project" value="UniProtKB-KW"/>
</dbReference>
<dbReference type="SUPFAM" id="SSF53067">
    <property type="entry name" value="Actin-like ATPase domain"/>
    <property type="match status" value="2"/>
</dbReference>
<dbReference type="CDD" id="cd07798">
    <property type="entry name" value="ASKHA_NBD_FGGY_YoaC-like"/>
    <property type="match status" value="1"/>
</dbReference>
<dbReference type="GO" id="GO:0005975">
    <property type="term" value="P:carbohydrate metabolic process"/>
    <property type="evidence" value="ECO:0007669"/>
    <property type="project" value="InterPro"/>
</dbReference>
<evidence type="ECO:0000259" key="5">
    <source>
        <dbReference type="Pfam" id="PF02782"/>
    </source>
</evidence>
<dbReference type="InterPro" id="IPR043129">
    <property type="entry name" value="ATPase_NBD"/>
</dbReference>
<evidence type="ECO:0000259" key="4">
    <source>
        <dbReference type="Pfam" id="PF00370"/>
    </source>
</evidence>
<comment type="similarity">
    <text evidence="1">Belongs to the FGGY kinase family.</text>
</comment>
<evidence type="ECO:0000256" key="3">
    <source>
        <dbReference type="ARBA" id="ARBA00022777"/>
    </source>
</evidence>
<dbReference type="Proteomes" id="UP000295636">
    <property type="component" value="Unassembled WGS sequence"/>
</dbReference>
<comment type="caution">
    <text evidence="6">The sequence shown here is derived from an EMBL/GenBank/DDBJ whole genome shotgun (WGS) entry which is preliminary data.</text>
</comment>
<protein>
    <submittedName>
        <fullName evidence="6">Sugar kinase</fullName>
    </submittedName>
</protein>
<gene>
    <name evidence="6" type="ORF">E1757_10630</name>
</gene>
<keyword evidence="7" id="KW-1185">Reference proteome</keyword>
<dbReference type="InterPro" id="IPR018485">
    <property type="entry name" value="FGGY_C"/>
</dbReference>
<dbReference type="PANTHER" id="PTHR43095:SF2">
    <property type="entry name" value="GLUCONOKINASE"/>
    <property type="match status" value="1"/>
</dbReference>
<keyword evidence="2" id="KW-0808">Transferase</keyword>
<accession>A0A4R5KQV4</accession>
<dbReference type="PIRSF" id="PIRSF000538">
    <property type="entry name" value="GlpK"/>
    <property type="match status" value="1"/>
</dbReference>
<feature type="domain" description="Carbohydrate kinase FGGY N-terminal" evidence="4">
    <location>
        <begin position="10"/>
        <end position="249"/>
    </location>
</feature>
<dbReference type="InterPro" id="IPR000577">
    <property type="entry name" value="Carb_kinase_FGGY"/>
</dbReference>
<evidence type="ECO:0000256" key="2">
    <source>
        <dbReference type="ARBA" id="ARBA00022679"/>
    </source>
</evidence>
<feature type="domain" description="Carbohydrate kinase FGGY C-terminal" evidence="5">
    <location>
        <begin position="352"/>
        <end position="445"/>
    </location>
</feature>
<dbReference type="OrthoDB" id="9805576at2"/>
<dbReference type="Gene3D" id="3.30.420.40">
    <property type="match status" value="2"/>
</dbReference>
<dbReference type="InterPro" id="IPR050406">
    <property type="entry name" value="FGGY_Carb_Kinase"/>
</dbReference>
<dbReference type="AlphaFoldDB" id="A0A4R5KQV4"/>
<dbReference type="InterPro" id="IPR018484">
    <property type="entry name" value="FGGY_N"/>
</dbReference>
<dbReference type="PANTHER" id="PTHR43095">
    <property type="entry name" value="SUGAR KINASE"/>
    <property type="match status" value="1"/>
</dbReference>
<evidence type="ECO:0000313" key="7">
    <source>
        <dbReference type="Proteomes" id="UP000295636"/>
    </source>
</evidence>
<sequence>MRGDQRMKKYILVFDLGTGNLRVAVTDTDGQVYAVQREDIIYETEQFIPRSLYFKPAVVWERLVGLARKAVAQAGGVPIAAVTSTSQRQGIVLMDQAGNPFYGMPNIDHRSESIVNNYSAEVMHAIQERTARTPSSLFSGSKLAYIFQHQPDLWQRIQSFCSMSDWVGYMLSGRLVYEPSQATETLLYDVRRNEWSTELADLLGLPSHILPPLQEAGTVLGPIRKGVAEALGISRDASVTVGAADTQAAIYHTSSRVDDVIIVSGTTTPVVQICDTYRADALHRSWTNSHVTPNRWILEANCGVTGLNYQHLKRVFYPSEPYDVMERELHSVEHQEVIACMGTIRTDTDWGNSDLGGMIFKVPLAQQLSRAHFMLACIWDNACMIKSAMKVIDDAGGAQPAYIWGCGGGFQSIYYRKMLASLLGKEIRIKPGYEQSSVLGAALLCTESLGLGSDTAVNSGYAATASNEMNRDDMYHRYDQWLHWRSRIVVPGT</sequence>